<evidence type="ECO:0000256" key="1">
    <source>
        <dbReference type="ARBA" id="ARBA00001436"/>
    </source>
</evidence>
<keyword evidence="10" id="KW-1133">Transmembrane helix</keyword>
<dbReference type="SMART" id="SM00044">
    <property type="entry name" value="CYCc"/>
    <property type="match status" value="1"/>
</dbReference>
<dbReference type="GO" id="GO:0005524">
    <property type="term" value="F:ATP binding"/>
    <property type="evidence" value="ECO:0007669"/>
    <property type="project" value="UniProtKB-KW"/>
</dbReference>
<keyword evidence="12" id="KW-0456">Lyase</keyword>
<keyword evidence="15" id="KW-1185">Reference proteome</keyword>
<dbReference type="Proteomes" id="UP000054047">
    <property type="component" value="Unassembled WGS sequence"/>
</dbReference>
<dbReference type="InterPro" id="IPR029787">
    <property type="entry name" value="Nucleotide_cyclase"/>
</dbReference>
<evidence type="ECO:0000313" key="15">
    <source>
        <dbReference type="Proteomes" id="UP000054047"/>
    </source>
</evidence>
<dbReference type="PROSITE" id="PS50125">
    <property type="entry name" value="GUANYLATE_CYCLASE_2"/>
    <property type="match status" value="1"/>
</dbReference>
<evidence type="ECO:0000256" key="9">
    <source>
        <dbReference type="ARBA" id="ARBA00022842"/>
    </source>
</evidence>
<dbReference type="InterPro" id="IPR001054">
    <property type="entry name" value="A/G_cyclase"/>
</dbReference>
<comment type="catalytic activity">
    <reaction evidence="2">
        <text>ATP = 3',5'-cyclic AMP + diphosphate</text>
        <dbReference type="Rhea" id="RHEA:15389"/>
        <dbReference type="ChEBI" id="CHEBI:30616"/>
        <dbReference type="ChEBI" id="CHEBI:33019"/>
        <dbReference type="ChEBI" id="CHEBI:58165"/>
        <dbReference type="EC" id="4.6.1.1"/>
    </reaction>
</comment>
<keyword evidence="5" id="KW-0812">Transmembrane</keyword>
<keyword evidence="11" id="KW-0472">Membrane</keyword>
<evidence type="ECO:0000256" key="6">
    <source>
        <dbReference type="ARBA" id="ARBA00022723"/>
    </source>
</evidence>
<evidence type="ECO:0000259" key="13">
    <source>
        <dbReference type="PROSITE" id="PS50125"/>
    </source>
</evidence>
<keyword evidence="7" id="KW-0547">Nucleotide-binding</keyword>
<dbReference type="EMBL" id="KN726461">
    <property type="protein sequence ID" value="KIH68125.1"/>
    <property type="molecule type" value="Genomic_DNA"/>
</dbReference>
<evidence type="ECO:0000256" key="4">
    <source>
        <dbReference type="ARBA" id="ARBA00012201"/>
    </source>
</evidence>
<dbReference type="GO" id="GO:0007189">
    <property type="term" value="P:adenylate cyclase-activating G protein-coupled receptor signaling pathway"/>
    <property type="evidence" value="ECO:0007669"/>
    <property type="project" value="TreeGrafter"/>
</dbReference>
<sequence length="218" mass="24773">MYEENFEGGREFLRVLNEVIGDFDELLDRPEFCHIEKIKTIGAAYMAASGLNPERKRNMEHPKEHLYQWKNEYLAGIAAKSHTHAECSLQMVEFALAIQHVLSVFNEDLLNFDFVCKLGLNIGPVTAGVIGTTKLYYDIWGDTVNIASRMYSTGVLNRIQVSAHTREILLDRYEFEYRDHIEVKGIDGGMDTYLLVGRKADRIPPAVTSQPKDEGSTK</sequence>
<name>A0A0C2H2V9_9BILA</name>
<evidence type="ECO:0000256" key="8">
    <source>
        <dbReference type="ARBA" id="ARBA00022840"/>
    </source>
</evidence>
<evidence type="ECO:0000256" key="10">
    <source>
        <dbReference type="ARBA" id="ARBA00022989"/>
    </source>
</evidence>
<feature type="domain" description="Guanylate cyclase" evidence="13">
    <location>
        <begin position="1"/>
        <end position="151"/>
    </location>
</feature>
<dbReference type="SUPFAM" id="SSF55073">
    <property type="entry name" value="Nucleotide cyclase"/>
    <property type="match status" value="1"/>
</dbReference>
<dbReference type="GO" id="GO:0046872">
    <property type="term" value="F:metal ion binding"/>
    <property type="evidence" value="ECO:0007669"/>
    <property type="project" value="UniProtKB-KW"/>
</dbReference>
<dbReference type="PANTHER" id="PTHR45627">
    <property type="entry name" value="ADENYLATE CYCLASE TYPE 1"/>
    <property type="match status" value="1"/>
</dbReference>
<dbReference type="AlphaFoldDB" id="A0A0C2H2V9"/>
<evidence type="ECO:0000256" key="11">
    <source>
        <dbReference type="ARBA" id="ARBA00023136"/>
    </source>
</evidence>
<comment type="subcellular location">
    <subcellularLocation>
        <location evidence="3">Membrane</location>
        <topology evidence="3">Multi-pass membrane protein</topology>
    </subcellularLocation>
</comment>
<protein>
    <recommendedName>
        <fullName evidence="4">adenylate cyclase</fullName>
        <ecNumber evidence="4">4.6.1.1</ecNumber>
    </recommendedName>
</protein>
<evidence type="ECO:0000256" key="2">
    <source>
        <dbReference type="ARBA" id="ARBA00001593"/>
    </source>
</evidence>
<dbReference type="GO" id="GO:0004016">
    <property type="term" value="F:adenylate cyclase activity"/>
    <property type="evidence" value="ECO:0007669"/>
    <property type="project" value="UniProtKB-EC"/>
</dbReference>
<dbReference type="CDD" id="cd07302">
    <property type="entry name" value="CHD"/>
    <property type="match status" value="1"/>
</dbReference>
<evidence type="ECO:0000256" key="5">
    <source>
        <dbReference type="ARBA" id="ARBA00022692"/>
    </source>
</evidence>
<organism evidence="14 15">
    <name type="scientific">Ancylostoma duodenale</name>
    <dbReference type="NCBI Taxonomy" id="51022"/>
    <lineage>
        <taxon>Eukaryota</taxon>
        <taxon>Metazoa</taxon>
        <taxon>Ecdysozoa</taxon>
        <taxon>Nematoda</taxon>
        <taxon>Chromadorea</taxon>
        <taxon>Rhabditida</taxon>
        <taxon>Rhabditina</taxon>
        <taxon>Rhabditomorpha</taxon>
        <taxon>Strongyloidea</taxon>
        <taxon>Ancylostomatidae</taxon>
        <taxon>Ancylostomatinae</taxon>
        <taxon>Ancylostoma</taxon>
    </lineage>
</organism>
<dbReference type="OrthoDB" id="5800220at2759"/>
<dbReference type="EC" id="4.6.1.1" evidence="4"/>
<dbReference type="GO" id="GO:0004383">
    <property type="term" value="F:guanylate cyclase activity"/>
    <property type="evidence" value="ECO:0007669"/>
    <property type="project" value="UniProtKB-EC"/>
</dbReference>
<evidence type="ECO:0000256" key="7">
    <source>
        <dbReference type="ARBA" id="ARBA00022741"/>
    </source>
</evidence>
<accession>A0A0C2H2V9</accession>
<dbReference type="Pfam" id="PF00211">
    <property type="entry name" value="Guanylate_cyc"/>
    <property type="match status" value="1"/>
</dbReference>
<dbReference type="GO" id="GO:0035556">
    <property type="term" value="P:intracellular signal transduction"/>
    <property type="evidence" value="ECO:0007669"/>
    <property type="project" value="InterPro"/>
</dbReference>
<keyword evidence="9" id="KW-0460">Magnesium</keyword>
<evidence type="ECO:0000313" key="14">
    <source>
        <dbReference type="EMBL" id="KIH68125.1"/>
    </source>
</evidence>
<dbReference type="GO" id="GO:0005886">
    <property type="term" value="C:plasma membrane"/>
    <property type="evidence" value="ECO:0007669"/>
    <property type="project" value="TreeGrafter"/>
</dbReference>
<dbReference type="PANTHER" id="PTHR45627:SF8">
    <property type="entry name" value="ADENYLATE CYCLASE TYPE 9"/>
    <property type="match status" value="1"/>
</dbReference>
<comment type="catalytic activity">
    <reaction evidence="1">
        <text>GTP = 3',5'-cyclic GMP + diphosphate</text>
        <dbReference type="Rhea" id="RHEA:13665"/>
        <dbReference type="ChEBI" id="CHEBI:33019"/>
        <dbReference type="ChEBI" id="CHEBI:37565"/>
        <dbReference type="ChEBI" id="CHEBI:57746"/>
        <dbReference type="EC" id="4.6.1.2"/>
    </reaction>
</comment>
<keyword evidence="8" id="KW-0067">ATP-binding</keyword>
<keyword evidence="6" id="KW-0479">Metal-binding</keyword>
<evidence type="ECO:0000256" key="3">
    <source>
        <dbReference type="ARBA" id="ARBA00004141"/>
    </source>
</evidence>
<reference evidence="14 15" key="1">
    <citation type="submission" date="2013-12" db="EMBL/GenBank/DDBJ databases">
        <title>Draft genome of the parsitic nematode Ancylostoma duodenale.</title>
        <authorList>
            <person name="Mitreva M."/>
        </authorList>
    </citation>
    <scope>NUCLEOTIDE SEQUENCE [LARGE SCALE GENOMIC DNA]</scope>
    <source>
        <strain evidence="14 15">Zhejiang</strain>
    </source>
</reference>
<dbReference type="Gene3D" id="3.30.70.1230">
    <property type="entry name" value="Nucleotide cyclase"/>
    <property type="match status" value="1"/>
</dbReference>
<proteinExistence type="predicted"/>
<evidence type="ECO:0000256" key="12">
    <source>
        <dbReference type="ARBA" id="ARBA00023239"/>
    </source>
</evidence>
<gene>
    <name evidence="14" type="ORF">ANCDUO_01547</name>
</gene>